<comment type="caution">
    <text evidence="1">Lacks conserved residue(s) required for the propagation of feature annotation.</text>
</comment>
<reference evidence="3" key="1">
    <citation type="submission" date="2021-02" db="EMBL/GenBank/DDBJ databases">
        <authorList>
            <person name="Nowell W R."/>
        </authorList>
    </citation>
    <scope>NUCLEOTIDE SEQUENCE</scope>
</reference>
<organism evidence="3 4">
    <name type="scientific">Adineta steineri</name>
    <dbReference type="NCBI Taxonomy" id="433720"/>
    <lineage>
        <taxon>Eukaryota</taxon>
        <taxon>Metazoa</taxon>
        <taxon>Spiralia</taxon>
        <taxon>Gnathifera</taxon>
        <taxon>Rotifera</taxon>
        <taxon>Eurotatoria</taxon>
        <taxon>Bdelloidea</taxon>
        <taxon>Adinetida</taxon>
        <taxon>Adinetidae</taxon>
        <taxon>Adineta</taxon>
    </lineage>
</organism>
<dbReference type="PANTHER" id="PTHR45901">
    <property type="entry name" value="PROTEIN CBG12474"/>
    <property type="match status" value="1"/>
</dbReference>
<feature type="domain" description="PLAT" evidence="2">
    <location>
        <begin position="9"/>
        <end position="124"/>
    </location>
</feature>
<name>A0A814M866_9BILA</name>
<dbReference type="Gene3D" id="2.60.60.20">
    <property type="entry name" value="PLAT/LH2 domain"/>
    <property type="match status" value="3"/>
</dbReference>
<evidence type="ECO:0000259" key="2">
    <source>
        <dbReference type="PROSITE" id="PS50095"/>
    </source>
</evidence>
<dbReference type="PANTHER" id="PTHR45901:SF3">
    <property type="entry name" value="LIPOXYGENASE HOMOLOGY DOMAIN-CONTAINING PROTEIN 1"/>
    <property type="match status" value="1"/>
</dbReference>
<dbReference type="SUPFAM" id="SSF49723">
    <property type="entry name" value="Lipase/lipooxygenase domain (PLAT/LH2 domain)"/>
    <property type="match status" value="3"/>
</dbReference>
<dbReference type="EMBL" id="CAJNON010000181">
    <property type="protein sequence ID" value="CAF1076095.1"/>
    <property type="molecule type" value="Genomic_DNA"/>
</dbReference>
<dbReference type="PROSITE" id="PS50095">
    <property type="entry name" value="PLAT"/>
    <property type="match status" value="1"/>
</dbReference>
<evidence type="ECO:0000313" key="4">
    <source>
        <dbReference type="Proteomes" id="UP000663891"/>
    </source>
</evidence>
<gene>
    <name evidence="3" type="ORF">VCS650_LOCUS18751</name>
</gene>
<dbReference type="InterPro" id="IPR052970">
    <property type="entry name" value="Inner_ear_hair_cell_LOXHD"/>
</dbReference>
<dbReference type="InterPro" id="IPR001024">
    <property type="entry name" value="PLAT/LH2_dom"/>
</dbReference>
<dbReference type="OrthoDB" id="9992796at2759"/>
<dbReference type="Proteomes" id="UP000663891">
    <property type="component" value="Unassembled WGS sequence"/>
</dbReference>
<evidence type="ECO:0000256" key="1">
    <source>
        <dbReference type="PROSITE-ProRule" id="PRU00152"/>
    </source>
</evidence>
<comment type="caution">
    <text evidence="3">The sequence shown here is derived from an EMBL/GenBank/DDBJ whole genome shotgun (WGS) entry which is preliminary data.</text>
</comment>
<proteinExistence type="predicted"/>
<evidence type="ECO:0000313" key="3">
    <source>
        <dbReference type="EMBL" id="CAF1076095.1"/>
    </source>
</evidence>
<protein>
    <recommendedName>
        <fullName evidence="2">PLAT domain-containing protein</fullName>
    </recommendedName>
</protein>
<accession>A0A814M866</accession>
<dbReference type="InterPro" id="IPR036392">
    <property type="entry name" value="PLAT/LH2_dom_sf"/>
</dbReference>
<sequence length="699" mass="80135">MNEIQSIVKTYILIVKTLHGDPGDNVTVIIKGTDGQTEKLALGKSQSHQKTFRDNQTDLFLLVSNIINIGKISQIEFYPNIKFKEWKYNNIFIMDGIHVYRDLISIYSLVPSTNSPSIVNVSEPYIESQESIYYAFIKTGNDSCSKGCYPKLSLFGNNQQHTEIDMKSSYRMHSLSINNNNALEKHQFDIFQWQDHNIGTIERMHLQLYSENKQSKCQWPIDWMFVIHHKYSFTGRIMLNRIIKINRFISIDFEQKPLSITGEHGDSFDIQKKYDDNITSLNFLNKQSNATSDDIGRYYVIIRNLDGTTGDVYINFHGDDLTSSGEQHLSKSENYPDHPFISKHTDLFHIKALEIGHIHSVSIRLDETTKEHSLTLDLLYIIHNSIVYEFDLKYIILNKEQSNKEFIPRSHPILSDRKACYYIATHTADKMLSGTNASFQIVVKGTNGIFEQSNKEFIPRSHPILSDGKASYYIATHTADKMLSGTNASFQIVVKGTNGIFGPIELKESLTNDNDPFEKECVDLFHIEDIDIGDPLSVSITLESKGLLPSLFSGAKCERIMFIKNGEYNSLWQLVGDLKSKEAKTISLPIHQQQTIKKTPQISNIPPEPVYFKTHDEPSVLNTTNEIYSSEIKPLINNIQKSVSIDNLKMAEIEDHQKRHTFAPSLYQAQQNYRELRRLLKKMNGPIQKETKTRPEKLS</sequence>
<dbReference type="AlphaFoldDB" id="A0A814M866"/>